<evidence type="ECO:0000256" key="1">
    <source>
        <dbReference type="SAM" id="SignalP"/>
    </source>
</evidence>
<dbReference type="Proteomes" id="UP000813385">
    <property type="component" value="Unassembled WGS sequence"/>
</dbReference>
<keyword evidence="3" id="KW-1185">Reference proteome</keyword>
<feature type="signal peptide" evidence="1">
    <location>
        <begin position="1"/>
        <end position="30"/>
    </location>
</feature>
<dbReference type="EMBL" id="JAGPXD010000005">
    <property type="protein sequence ID" value="KAH7354178.1"/>
    <property type="molecule type" value="Genomic_DNA"/>
</dbReference>
<organism evidence="2 3">
    <name type="scientific">Plectosphaerella cucumerina</name>
    <dbReference type="NCBI Taxonomy" id="40658"/>
    <lineage>
        <taxon>Eukaryota</taxon>
        <taxon>Fungi</taxon>
        <taxon>Dikarya</taxon>
        <taxon>Ascomycota</taxon>
        <taxon>Pezizomycotina</taxon>
        <taxon>Sordariomycetes</taxon>
        <taxon>Hypocreomycetidae</taxon>
        <taxon>Glomerellales</taxon>
        <taxon>Plectosphaerellaceae</taxon>
        <taxon>Plectosphaerella</taxon>
    </lineage>
</organism>
<evidence type="ECO:0008006" key="4">
    <source>
        <dbReference type="Google" id="ProtNLM"/>
    </source>
</evidence>
<gene>
    <name evidence="2" type="ORF">B0T11DRAFT_124952</name>
</gene>
<reference evidence="2" key="1">
    <citation type="journal article" date="2021" name="Nat. Commun.">
        <title>Genetic determinants of endophytism in the Arabidopsis root mycobiome.</title>
        <authorList>
            <person name="Mesny F."/>
            <person name="Miyauchi S."/>
            <person name="Thiergart T."/>
            <person name="Pickel B."/>
            <person name="Atanasova L."/>
            <person name="Karlsson M."/>
            <person name="Huettel B."/>
            <person name="Barry K.W."/>
            <person name="Haridas S."/>
            <person name="Chen C."/>
            <person name="Bauer D."/>
            <person name="Andreopoulos W."/>
            <person name="Pangilinan J."/>
            <person name="LaButti K."/>
            <person name="Riley R."/>
            <person name="Lipzen A."/>
            <person name="Clum A."/>
            <person name="Drula E."/>
            <person name="Henrissat B."/>
            <person name="Kohler A."/>
            <person name="Grigoriev I.V."/>
            <person name="Martin F.M."/>
            <person name="Hacquard S."/>
        </authorList>
    </citation>
    <scope>NUCLEOTIDE SEQUENCE</scope>
    <source>
        <strain evidence="2">MPI-CAGE-AT-0016</strain>
    </source>
</reference>
<evidence type="ECO:0000313" key="3">
    <source>
        <dbReference type="Proteomes" id="UP000813385"/>
    </source>
</evidence>
<protein>
    <recommendedName>
        <fullName evidence="4">Secreted protein</fullName>
    </recommendedName>
</protein>
<keyword evidence="1" id="KW-0732">Signal</keyword>
<name>A0A8K0T942_9PEZI</name>
<dbReference type="AlphaFoldDB" id="A0A8K0T942"/>
<proteinExistence type="predicted"/>
<accession>A0A8K0T942</accession>
<feature type="chain" id="PRO_5035422251" description="Secreted protein" evidence="1">
    <location>
        <begin position="31"/>
        <end position="272"/>
    </location>
</feature>
<evidence type="ECO:0000313" key="2">
    <source>
        <dbReference type="EMBL" id="KAH7354178.1"/>
    </source>
</evidence>
<sequence>MLEILRSAPLGIASWLVRCCVSMGFPCASADMEFAKTESSWCRARCFSAPAQTQNLTFLIPPLDWAHAIVQSRLMRCRGITRYADVTPVQRQLVLGVHRNMAPGKGDHIACARWVSSTAMVPVLVHFISPGRRKTKASLPIDRHCYLITLWTPDHARSPKHRACPAKKTLTCTMPTSSVVGPSLGRERRRFSKGLCSSRILLYAISVRWPWLPFHFDVWCGLRRRTDQLPSGQPHVTRRWLFSHSPSSVSNGHQCRPARHASGDITEYHHAM</sequence>
<comment type="caution">
    <text evidence="2">The sequence shown here is derived from an EMBL/GenBank/DDBJ whole genome shotgun (WGS) entry which is preliminary data.</text>
</comment>